<comment type="similarity">
    <text evidence="2">Belongs to the arsenical resistance-3 (ACR3) (TC 2.A.59) family.</text>
</comment>
<feature type="transmembrane region" description="Helical" evidence="8">
    <location>
        <begin position="206"/>
        <end position="225"/>
    </location>
</feature>
<comment type="subcellular location">
    <subcellularLocation>
        <location evidence="1">Cell membrane</location>
        <topology evidence="1">Multi-pass membrane protein</topology>
    </subcellularLocation>
</comment>
<dbReference type="RefSeq" id="WP_088854012.1">
    <property type="nucleotide sequence ID" value="NZ_CP015102.1"/>
</dbReference>
<evidence type="ECO:0000256" key="7">
    <source>
        <dbReference type="ARBA" id="ARBA00023136"/>
    </source>
</evidence>
<evidence type="ECO:0000256" key="3">
    <source>
        <dbReference type="ARBA" id="ARBA00022448"/>
    </source>
</evidence>
<evidence type="ECO:0000256" key="8">
    <source>
        <dbReference type="SAM" id="Phobius"/>
    </source>
</evidence>
<dbReference type="EMBL" id="CP015102">
    <property type="protein sequence ID" value="ASJ06760.1"/>
    <property type="molecule type" value="Genomic_DNA"/>
</dbReference>
<keyword evidence="10" id="KW-1185">Reference proteome</keyword>
<dbReference type="Gene3D" id="1.20.1530.20">
    <property type="match status" value="1"/>
</dbReference>
<evidence type="ECO:0000256" key="1">
    <source>
        <dbReference type="ARBA" id="ARBA00004651"/>
    </source>
</evidence>
<evidence type="ECO:0000256" key="5">
    <source>
        <dbReference type="ARBA" id="ARBA00022692"/>
    </source>
</evidence>
<feature type="transmembrane region" description="Helical" evidence="8">
    <location>
        <begin position="134"/>
        <end position="154"/>
    </location>
</feature>
<dbReference type="InterPro" id="IPR002657">
    <property type="entry name" value="BilAc:Na_symport/Acr3"/>
</dbReference>
<dbReference type="PANTHER" id="PTHR43057">
    <property type="entry name" value="ARSENITE EFFLUX TRANSPORTER"/>
    <property type="match status" value="1"/>
</dbReference>
<reference evidence="9 10" key="1">
    <citation type="submission" date="2016-04" db="EMBL/GenBank/DDBJ databases">
        <title>Complete genome sequence of Thermococcus pacificus type strain P4.</title>
        <authorList>
            <person name="Oger P.M."/>
        </authorList>
    </citation>
    <scope>NUCLEOTIDE SEQUENCE [LARGE SCALE GENOMIC DNA]</scope>
    <source>
        <strain evidence="9 10">P-4</strain>
    </source>
</reference>
<feature type="transmembrane region" description="Helical" evidence="8">
    <location>
        <begin position="271"/>
        <end position="291"/>
    </location>
</feature>
<feature type="transmembrane region" description="Helical" evidence="8">
    <location>
        <begin position="106"/>
        <end position="127"/>
    </location>
</feature>
<feature type="transmembrane region" description="Helical" evidence="8">
    <location>
        <begin position="76"/>
        <end position="100"/>
    </location>
</feature>
<dbReference type="Proteomes" id="UP000197418">
    <property type="component" value="Chromosome"/>
</dbReference>
<dbReference type="AlphaFoldDB" id="A0A218P7N6"/>
<dbReference type="GO" id="GO:0015297">
    <property type="term" value="F:antiporter activity"/>
    <property type="evidence" value="ECO:0007669"/>
    <property type="project" value="InterPro"/>
</dbReference>
<feature type="transmembrane region" description="Helical" evidence="8">
    <location>
        <begin position="166"/>
        <end position="185"/>
    </location>
</feature>
<dbReference type="Pfam" id="PF01758">
    <property type="entry name" value="SBF"/>
    <property type="match status" value="1"/>
</dbReference>
<dbReference type="PANTHER" id="PTHR43057:SF1">
    <property type="entry name" value="ARSENICAL-RESISTANCE PROTEIN 3"/>
    <property type="match status" value="1"/>
</dbReference>
<feature type="transmembrane region" description="Helical" evidence="8">
    <location>
        <begin position="14"/>
        <end position="35"/>
    </location>
</feature>
<protein>
    <recommendedName>
        <fullName evidence="11">Arsenic resistance protein</fullName>
    </recommendedName>
</protein>
<evidence type="ECO:0008006" key="11">
    <source>
        <dbReference type="Google" id="ProtNLM"/>
    </source>
</evidence>
<sequence>MNWLKLSNNLKKNLLWYSLVAIAVGWLLGLAFPGFAKAHKVGLSSLTTLLVFLMIYPMMINLNLGRIPQVMKEPRPVLLSLAYNFVLTPIIGFLLVKGFIHDPNLALGFLLVMLVPGSSMSIGYTGLAGGDLEVATVALGVNFLLIPVMLPLWIKLLGSAYSVPVPLSLLLRTVFIMLILPMLLGDLTRRALIRRLGPERFLSLKPLFGAITMSTMLVLVGLIFFMKAELLLSKWTLLVELAVVNTVYMVIMLGLITWLDRALGLKYGEHMAIAFLSVGKNNGTAIAIATLAFEPLVAIPAATLPIFQIIFLILYLKAAERIKCIFETCSEGGTPATV</sequence>
<organism evidence="9 10">
    <name type="scientific">Thermococcus pacificus</name>
    <dbReference type="NCBI Taxonomy" id="71998"/>
    <lineage>
        <taxon>Archaea</taxon>
        <taxon>Methanobacteriati</taxon>
        <taxon>Methanobacteriota</taxon>
        <taxon>Thermococci</taxon>
        <taxon>Thermococcales</taxon>
        <taxon>Thermococcaceae</taxon>
        <taxon>Thermococcus</taxon>
    </lineage>
</organism>
<keyword evidence="7 8" id="KW-0472">Membrane</keyword>
<evidence type="ECO:0000313" key="9">
    <source>
        <dbReference type="EMBL" id="ASJ06760.1"/>
    </source>
</evidence>
<evidence type="ECO:0000256" key="6">
    <source>
        <dbReference type="ARBA" id="ARBA00022989"/>
    </source>
</evidence>
<feature type="transmembrane region" description="Helical" evidence="8">
    <location>
        <begin position="41"/>
        <end position="64"/>
    </location>
</feature>
<keyword evidence="4" id="KW-1003">Cell membrane</keyword>
<dbReference type="KEGG" id="tpaf:A3L08_05235"/>
<accession>A0A218P7N6</accession>
<evidence type="ECO:0000256" key="4">
    <source>
        <dbReference type="ARBA" id="ARBA00022475"/>
    </source>
</evidence>
<dbReference type="InterPro" id="IPR038770">
    <property type="entry name" value="Na+/solute_symporter_sf"/>
</dbReference>
<dbReference type="InterPro" id="IPR004706">
    <property type="entry name" value="Arsenical-R_Acr3"/>
</dbReference>
<evidence type="ECO:0000313" key="10">
    <source>
        <dbReference type="Proteomes" id="UP000197418"/>
    </source>
</evidence>
<dbReference type="GeneID" id="33315651"/>
<evidence type="ECO:0000256" key="2">
    <source>
        <dbReference type="ARBA" id="ARBA00010110"/>
    </source>
</evidence>
<keyword evidence="5 8" id="KW-0812">Transmembrane</keyword>
<dbReference type="GO" id="GO:0015105">
    <property type="term" value="F:arsenite transmembrane transporter activity"/>
    <property type="evidence" value="ECO:0007669"/>
    <property type="project" value="TreeGrafter"/>
</dbReference>
<feature type="transmembrane region" description="Helical" evidence="8">
    <location>
        <begin position="237"/>
        <end position="259"/>
    </location>
</feature>
<name>A0A218P7N6_9EURY</name>
<feature type="transmembrane region" description="Helical" evidence="8">
    <location>
        <begin position="297"/>
        <end position="316"/>
    </location>
</feature>
<dbReference type="GO" id="GO:0015104">
    <property type="term" value="F:antimonite transmembrane transporter activity"/>
    <property type="evidence" value="ECO:0007669"/>
    <property type="project" value="TreeGrafter"/>
</dbReference>
<dbReference type="OrthoDB" id="326456at2157"/>
<dbReference type="GO" id="GO:0005886">
    <property type="term" value="C:plasma membrane"/>
    <property type="evidence" value="ECO:0007669"/>
    <property type="project" value="UniProtKB-SubCell"/>
</dbReference>
<proteinExistence type="inferred from homology"/>
<keyword evidence="6 8" id="KW-1133">Transmembrane helix</keyword>
<gene>
    <name evidence="9" type="ORF">A3L08_05235</name>
</gene>
<keyword evidence="3" id="KW-0813">Transport</keyword>